<feature type="transmembrane region" description="Helical" evidence="1">
    <location>
        <begin position="65"/>
        <end position="91"/>
    </location>
</feature>
<dbReference type="EMBL" id="CP069127">
    <property type="protein sequence ID" value="QRG67138.1"/>
    <property type="molecule type" value="Genomic_DNA"/>
</dbReference>
<dbReference type="Pfam" id="PF01569">
    <property type="entry name" value="PAP2"/>
    <property type="match status" value="1"/>
</dbReference>
<dbReference type="SMART" id="SM00014">
    <property type="entry name" value="acidPPc"/>
    <property type="match status" value="1"/>
</dbReference>
<dbReference type="InterPro" id="IPR000326">
    <property type="entry name" value="PAP2/HPO"/>
</dbReference>
<evidence type="ECO:0000313" key="3">
    <source>
        <dbReference type="EMBL" id="QRG67138.1"/>
    </source>
</evidence>
<feature type="transmembrane region" description="Helical" evidence="1">
    <location>
        <begin position="139"/>
        <end position="160"/>
    </location>
</feature>
<keyword evidence="1" id="KW-1133">Transmembrane helix</keyword>
<proteinExistence type="predicted"/>
<evidence type="ECO:0000313" key="4">
    <source>
        <dbReference type="Proteomes" id="UP000596248"/>
    </source>
</evidence>
<feature type="transmembrane region" description="Helical" evidence="1">
    <location>
        <begin position="98"/>
        <end position="119"/>
    </location>
</feature>
<keyword evidence="4" id="KW-1185">Reference proteome</keyword>
<evidence type="ECO:0000259" key="2">
    <source>
        <dbReference type="SMART" id="SM00014"/>
    </source>
</evidence>
<dbReference type="SUPFAM" id="SSF48317">
    <property type="entry name" value="Acid phosphatase/Vanadium-dependent haloperoxidase"/>
    <property type="match status" value="1"/>
</dbReference>
<dbReference type="CDD" id="cd03392">
    <property type="entry name" value="PAP2_like_2"/>
    <property type="match status" value="1"/>
</dbReference>
<feature type="transmembrane region" description="Helical" evidence="1">
    <location>
        <begin position="167"/>
        <end position="187"/>
    </location>
</feature>
<feature type="transmembrane region" description="Helical" evidence="1">
    <location>
        <begin position="199"/>
        <end position="217"/>
    </location>
</feature>
<reference evidence="3 4" key="1">
    <citation type="submission" date="2021-01" db="EMBL/GenBank/DDBJ databases">
        <title>Identification of strong promoters based on the transcriptome of Brevibacillus choshinensis.</title>
        <authorList>
            <person name="Yao D."/>
            <person name="Zhang K."/>
            <person name="Wu J."/>
        </authorList>
    </citation>
    <scope>NUCLEOTIDE SEQUENCE [LARGE SCALE GENOMIC DNA]</scope>
    <source>
        <strain evidence="3 4">HPD31-SP3</strain>
    </source>
</reference>
<keyword evidence="1" id="KW-0812">Transmembrane</keyword>
<feature type="domain" description="Phosphatidic acid phosphatase type 2/haloperoxidase" evidence="2">
    <location>
        <begin position="98"/>
        <end position="210"/>
    </location>
</feature>
<dbReference type="Proteomes" id="UP000596248">
    <property type="component" value="Chromosome"/>
</dbReference>
<keyword evidence="1" id="KW-0472">Membrane</keyword>
<organism evidence="3 4">
    <name type="scientific">Brevibacillus choshinensis</name>
    <dbReference type="NCBI Taxonomy" id="54911"/>
    <lineage>
        <taxon>Bacteria</taxon>
        <taxon>Bacillati</taxon>
        <taxon>Bacillota</taxon>
        <taxon>Bacilli</taxon>
        <taxon>Bacillales</taxon>
        <taxon>Paenibacillaceae</taxon>
        <taxon>Brevibacillus</taxon>
    </lineage>
</organism>
<gene>
    <name evidence="3" type="ORF">JNE38_27345</name>
</gene>
<name>A0ABX7FLL9_BRECH</name>
<dbReference type="InterPro" id="IPR036938">
    <property type="entry name" value="PAP2/HPO_sf"/>
</dbReference>
<dbReference type="PANTHER" id="PTHR14969">
    <property type="entry name" value="SPHINGOSINE-1-PHOSPHATE PHOSPHOHYDROLASE"/>
    <property type="match status" value="1"/>
</dbReference>
<sequence length="222" mass="25007">MNQSKHAMLSRTTKRYVGFCLLFLVAFVTGFAKLGDEMLEQELRVFDSAVIGWVQSGISPNLTSFMLFMTFLGSTWTLLTVAVVSACLMWWQKKRWEALFLLFALGGGVLFNLLLKWSYHRERPSFLRLVEEKGYSFPSGHSMASFILYGMLCIFLYMFVVSRAVKVTIVTLAVALIFLIGTSRIYLGVHYPSDVVAGYAAGGAWVAICLLGLRIVVEKRRL</sequence>
<evidence type="ECO:0000256" key="1">
    <source>
        <dbReference type="SAM" id="Phobius"/>
    </source>
</evidence>
<dbReference type="PANTHER" id="PTHR14969:SF13">
    <property type="entry name" value="AT30094P"/>
    <property type="match status" value="1"/>
</dbReference>
<dbReference type="RefSeq" id="WP_203354200.1">
    <property type="nucleotide sequence ID" value="NZ_CP069127.1"/>
</dbReference>
<accession>A0ABX7FLL9</accession>
<protein>
    <submittedName>
        <fullName evidence="3">Phosphatase PAP2 family protein</fullName>
    </submittedName>
</protein>
<dbReference type="Gene3D" id="1.20.144.10">
    <property type="entry name" value="Phosphatidic acid phosphatase type 2/haloperoxidase"/>
    <property type="match status" value="2"/>
</dbReference>